<dbReference type="EMBL" id="JBHSZV010000034">
    <property type="protein sequence ID" value="MFC7062914.1"/>
    <property type="molecule type" value="Genomic_DNA"/>
</dbReference>
<evidence type="ECO:0000313" key="2">
    <source>
        <dbReference type="Proteomes" id="UP001596410"/>
    </source>
</evidence>
<sequence length="117" mass="12963">MKKIEIFDPAMCCSTGVCGPSVDPELTKIANNLSILEKNNIEVERFNLSNEPQKFVENTAVREQLDKHGEEALPLILVDGEAVKLGDYPSDEELSGWSGVERTAFSPEPKSHFTILD</sequence>
<accession>A0ABW2ER85</accession>
<evidence type="ECO:0000313" key="1">
    <source>
        <dbReference type="EMBL" id="MFC7062914.1"/>
    </source>
</evidence>
<dbReference type="Proteomes" id="UP001596410">
    <property type="component" value="Unassembled WGS sequence"/>
</dbReference>
<comment type="caution">
    <text evidence="1">The sequence shown here is derived from an EMBL/GenBank/DDBJ whole genome shotgun (WGS) entry which is preliminary data.</text>
</comment>
<dbReference type="Pfam" id="PF06953">
    <property type="entry name" value="ArsD"/>
    <property type="match status" value="1"/>
</dbReference>
<organism evidence="1 2">
    <name type="scientific">Halobacillus seohaensis</name>
    <dbReference type="NCBI Taxonomy" id="447421"/>
    <lineage>
        <taxon>Bacteria</taxon>
        <taxon>Bacillati</taxon>
        <taxon>Bacillota</taxon>
        <taxon>Bacilli</taxon>
        <taxon>Bacillales</taxon>
        <taxon>Bacillaceae</taxon>
        <taxon>Halobacillus</taxon>
    </lineage>
</organism>
<keyword evidence="2" id="KW-1185">Reference proteome</keyword>
<dbReference type="NCBIfam" id="NF033727">
    <property type="entry name" value="chaperon_ArsD"/>
    <property type="match status" value="1"/>
</dbReference>
<proteinExistence type="predicted"/>
<dbReference type="Gene3D" id="3.40.30.10">
    <property type="entry name" value="Glutaredoxin"/>
    <property type="match status" value="1"/>
</dbReference>
<protein>
    <submittedName>
        <fullName evidence="1">Arsenite efflux transporter metallochaperone ArsD</fullName>
    </submittedName>
</protein>
<reference evidence="2" key="1">
    <citation type="journal article" date="2019" name="Int. J. Syst. Evol. Microbiol.">
        <title>The Global Catalogue of Microorganisms (GCM) 10K type strain sequencing project: providing services to taxonomists for standard genome sequencing and annotation.</title>
        <authorList>
            <consortium name="The Broad Institute Genomics Platform"/>
            <consortium name="The Broad Institute Genome Sequencing Center for Infectious Disease"/>
            <person name="Wu L."/>
            <person name="Ma J."/>
        </authorList>
    </citation>
    <scope>NUCLEOTIDE SEQUENCE [LARGE SCALE GENOMIC DNA]</scope>
    <source>
        <strain evidence="2">CGMCC 4.1621</strain>
    </source>
</reference>
<dbReference type="InterPro" id="IPR010712">
    <property type="entry name" value="Arsenical-R_ArsD"/>
</dbReference>
<dbReference type="RefSeq" id="WP_204709177.1">
    <property type="nucleotide sequence ID" value="NZ_JBHSZV010000034.1"/>
</dbReference>
<name>A0ABW2ER85_9BACI</name>
<gene>
    <name evidence="1" type="primary">arsD</name>
    <name evidence="1" type="ORF">ACFQIC_13805</name>
</gene>